<evidence type="ECO:0000256" key="13">
    <source>
        <dbReference type="RuleBase" id="RU003785"/>
    </source>
</evidence>
<evidence type="ECO:0000256" key="7">
    <source>
        <dbReference type="ARBA" id="ARBA00022840"/>
    </source>
</evidence>
<comment type="catalytic activity">
    <reaction evidence="9 10 11">
        <text>adenosine(37) in tRNA + dimethylallyl diphosphate = N(6)-dimethylallyladenosine(37) in tRNA + diphosphate</text>
        <dbReference type="Rhea" id="RHEA:26482"/>
        <dbReference type="Rhea" id="RHEA-COMP:10162"/>
        <dbReference type="Rhea" id="RHEA-COMP:10375"/>
        <dbReference type="ChEBI" id="CHEBI:33019"/>
        <dbReference type="ChEBI" id="CHEBI:57623"/>
        <dbReference type="ChEBI" id="CHEBI:74411"/>
        <dbReference type="ChEBI" id="CHEBI:74415"/>
        <dbReference type="EC" id="2.5.1.75"/>
    </reaction>
</comment>
<feature type="site" description="Interaction with substrate tRNA" evidence="10">
    <location>
        <position position="124"/>
    </location>
</feature>
<organism evidence="14 15">
    <name type="scientific">Aureimonas flava</name>
    <dbReference type="NCBI Taxonomy" id="2320271"/>
    <lineage>
        <taxon>Bacteria</taxon>
        <taxon>Pseudomonadati</taxon>
        <taxon>Pseudomonadota</taxon>
        <taxon>Alphaproteobacteria</taxon>
        <taxon>Hyphomicrobiales</taxon>
        <taxon>Aurantimonadaceae</taxon>
        <taxon>Aureimonas</taxon>
    </lineage>
</organism>
<keyword evidence="6 10" id="KW-0547">Nucleotide-binding</keyword>
<evidence type="ECO:0000256" key="3">
    <source>
        <dbReference type="ARBA" id="ARBA00005842"/>
    </source>
</evidence>
<dbReference type="HAMAP" id="MF_00185">
    <property type="entry name" value="IPP_trans"/>
    <property type="match status" value="1"/>
</dbReference>
<keyword evidence="8 10" id="KW-0460">Magnesium</keyword>
<evidence type="ECO:0000256" key="10">
    <source>
        <dbReference type="HAMAP-Rule" id="MF_00185"/>
    </source>
</evidence>
<keyword evidence="15" id="KW-1185">Reference proteome</keyword>
<dbReference type="Gene3D" id="3.40.50.300">
    <property type="entry name" value="P-loop containing nucleotide triphosphate hydrolases"/>
    <property type="match status" value="1"/>
</dbReference>
<comment type="function">
    <text evidence="2 10 12">Catalyzes the transfer of a dimethylallyl group onto the adenine at position 37 in tRNAs that read codons beginning with uridine, leading to the formation of N6-(dimethylallyl)adenosine (i(6)A).</text>
</comment>
<evidence type="ECO:0000256" key="8">
    <source>
        <dbReference type="ARBA" id="ARBA00022842"/>
    </source>
</evidence>
<evidence type="ECO:0000256" key="11">
    <source>
        <dbReference type="RuleBase" id="RU003783"/>
    </source>
</evidence>
<dbReference type="OrthoDB" id="9776390at2"/>
<dbReference type="InterPro" id="IPR018022">
    <property type="entry name" value="IPT"/>
</dbReference>
<evidence type="ECO:0000256" key="12">
    <source>
        <dbReference type="RuleBase" id="RU003784"/>
    </source>
</evidence>
<dbReference type="SUPFAM" id="SSF52540">
    <property type="entry name" value="P-loop containing nucleoside triphosphate hydrolases"/>
    <property type="match status" value="2"/>
</dbReference>
<comment type="similarity">
    <text evidence="3 10 13">Belongs to the IPP transferase family.</text>
</comment>
<dbReference type="InterPro" id="IPR027417">
    <property type="entry name" value="P-loop_NTPase"/>
</dbReference>
<comment type="caution">
    <text evidence="10">Lacks conserved residue(s) required for the propagation of feature annotation.</text>
</comment>
<dbReference type="GO" id="GO:0052381">
    <property type="term" value="F:tRNA dimethylallyltransferase activity"/>
    <property type="evidence" value="ECO:0007669"/>
    <property type="project" value="UniProtKB-UniRule"/>
</dbReference>
<evidence type="ECO:0000256" key="2">
    <source>
        <dbReference type="ARBA" id="ARBA00003213"/>
    </source>
</evidence>
<dbReference type="PANTHER" id="PTHR11088:SF60">
    <property type="entry name" value="TRNA DIMETHYLALLYLTRANSFERASE"/>
    <property type="match status" value="1"/>
</dbReference>
<evidence type="ECO:0000256" key="1">
    <source>
        <dbReference type="ARBA" id="ARBA00001946"/>
    </source>
</evidence>
<comment type="cofactor">
    <cofactor evidence="1 10">
        <name>Mg(2+)</name>
        <dbReference type="ChEBI" id="CHEBI:18420"/>
    </cofactor>
</comment>
<proteinExistence type="inferred from homology"/>
<dbReference type="EMBL" id="QYRN01000014">
    <property type="protein sequence ID" value="RIX97599.1"/>
    <property type="molecule type" value="Genomic_DNA"/>
</dbReference>
<feature type="site" description="Interaction with substrate tRNA" evidence="10">
    <location>
        <position position="102"/>
    </location>
</feature>
<name>A0A3A1WGQ1_9HYPH</name>
<dbReference type="GO" id="GO:0005524">
    <property type="term" value="F:ATP binding"/>
    <property type="evidence" value="ECO:0007669"/>
    <property type="project" value="UniProtKB-UniRule"/>
</dbReference>
<comment type="subunit">
    <text evidence="10">Monomer.</text>
</comment>
<dbReference type="Proteomes" id="UP000265750">
    <property type="component" value="Unassembled WGS sequence"/>
</dbReference>
<dbReference type="Pfam" id="PF01715">
    <property type="entry name" value="IPPT"/>
    <property type="match status" value="1"/>
</dbReference>
<gene>
    <name evidence="10 14" type="primary">miaA</name>
    <name evidence="14" type="ORF">D3218_18690</name>
</gene>
<dbReference type="InterPro" id="IPR039657">
    <property type="entry name" value="Dimethylallyltransferase"/>
</dbReference>
<dbReference type="GO" id="GO:0006400">
    <property type="term" value="P:tRNA modification"/>
    <property type="evidence" value="ECO:0007669"/>
    <property type="project" value="TreeGrafter"/>
</dbReference>
<evidence type="ECO:0000313" key="14">
    <source>
        <dbReference type="EMBL" id="RIX97599.1"/>
    </source>
</evidence>
<dbReference type="Gene3D" id="1.10.20.140">
    <property type="match status" value="1"/>
</dbReference>
<reference evidence="15" key="1">
    <citation type="submission" date="2018-09" db="EMBL/GenBank/DDBJ databases">
        <authorList>
            <person name="Tuo L."/>
        </authorList>
    </citation>
    <scope>NUCLEOTIDE SEQUENCE [LARGE SCALE GENOMIC DNA]</scope>
    <source>
        <strain evidence="15">M2BS4Y-1</strain>
    </source>
</reference>
<evidence type="ECO:0000256" key="9">
    <source>
        <dbReference type="ARBA" id="ARBA00049563"/>
    </source>
</evidence>
<evidence type="ECO:0000256" key="6">
    <source>
        <dbReference type="ARBA" id="ARBA00022741"/>
    </source>
</evidence>
<accession>A0A3A1WGQ1</accession>
<keyword evidence="4 10" id="KW-0808">Transferase</keyword>
<evidence type="ECO:0000256" key="4">
    <source>
        <dbReference type="ARBA" id="ARBA00022679"/>
    </source>
</evidence>
<feature type="binding site" evidence="10">
    <location>
        <begin position="11"/>
        <end position="18"/>
    </location>
    <ligand>
        <name>ATP</name>
        <dbReference type="ChEBI" id="CHEBI:30616"/>
    </ligand>
</feature>
<dbReference type="NCBIfam" id="TIGR00174">
    <property type="entry name" value="miaA"/>
    <property type="match status" value="1"/>
</dbReference>
<keyword evidence="7 10" id="KW-0067">ATP-binding</keyword>
<evidence type="ECO:0000256" key="5">
    <source>
        <dbReference type="ARBA" id="ARBA00022694"/>
    </source>
</evidence>
<dbReference type="PANTHER" id="PTHR11088">
    <property type="entry name" value="TRNA DIMETHYLALLYLTRANSFERASE"/>
    <property type="match status" value="1"/>
</dbReference>
<sequence>MERPKAILIAGPTASGKSALALRLARRFAGTVVNADSMQVYAGLRILSARPSEAEMGEVEHRLYGHADPAAPYSAGHWLREMGPLLAELAGRGRVPVVCGGTGLYFKALLGGLDDLPPVPDAIRAHWRARAEREAPEALHAELARRDRAAAAAVRPSDPARIVRALELSEATGRPLAELRRGGGAPLIAPEGVLRLVLAPDRALLRERIAARFDAMLAEGALDEALAFRARGPAAREGLAGQAIGLRELVGHADGTLSLAQARERAVTRTRQYAKRQDTWFRNQFGAEWRRLGDGAAFDPGG</sequence>
<protein>
    <recommendedName>
        <fullName evidence="10">tRNA dimethylallyltransferase</fullName>
        <ecNumber evidence="10">2.5.1.75</ecNumber>
    </recommendedName>
    <alternativeName>
        <fullName evidence="10">Dimethylallyl diphosphate:tRNA dimethylallyltransferase</fullName>
        <shortName evidence="10">DMAPP:tRNA dimethylallyltransferase</shortName>
        <shortName evidence="10">DMATase</shortName>
    </alternativeName>
    <alternativeName>
        <fullName evidence="10">Isopentenyl-diphosphate:tRNA isopentenyltransferase</fullName>
        <shortName evidence="10">IPP transferase</shortName>
        <shortName evidence="10">IPPT</shortName>
        <shortName evidence="10">IPTase</shortName>
    </alternativeName>
</protein>
<feature type="binding site" evidence="10">
    <location>
        <begin position="13"/>
        <end position="18"/>
    </location>
    <ligand>
        <name>substrate</name>
    </ligand>
</feature>
<keyword evidence="5 10" id="KW-0819">tRNA processing</keyword>
<feature type="region of interest" description="Interaction with substrate tRNA" evidence="10">
    <location>
        <begin position="36"/>
        <end position="39"/>
    </location>
</feature>
<evidence type="ECO:0000313" key="15">
    <source>
        <dbReference type="Proteomes" id="UP000265750"/>
    </source>
</evidence>
<comment type="caution">
    <text evidence="14">The sequence shown here is derived from an EMBL/GenBank/DDBJ whole genome shotgun (WGS) entry which is preliminary data.</text>
</comment>
<dbReference type="EC" id="2.5.1.75" evidence="10"/>
<dbReference type="AlphaFoldDB" id="A0A3A1WGQ1"/>
<dbReference type="RefSeq" id="WP_119541596.1">
    <property type="nucleotide sequence ID" value="NZ_QYRN01000014.1"/>
</dbReference>